<sequence>MEEITYMRLMIFALICLWFLYPATMVQLRPKAFKNAIKVSNGTSNGNSPLNNIIFMYSFIIGLSTSIGTMITLSFFSGNVITADSMNIGFLVGFIFETIILFSDKLEKIFNIDLRTNENIKKYFFIYLISFVVIMKLLSYLL</sequence>
<dbReference type="EMBL" id="LN734822">
    <property type="protein sequence ID" value="CEL25716.1"/>
    <property type="molecule type" value="Genomic_DNA"/>
</dbReference>
<keyword evidence="5" id="KW-1185">Reference proteome</keyword>
<dbReference type="Proteomes" id="UP000062768">
    <property type="component" value="Chromosome I"/>
</dbReference>
<dbReference type="GeneID" id="26740329"/>
<keyword evidence="1" id="KW-1133">Transmembrane helix</keyword>
<reference evidence="2" key="1">
    <citation type="submission" date="2013-12" db="EMBL/GenBank/DDBJ databases">
        <title>The complete genome sequence of Methanobacterium sp. BRM9.</title>
        <authorList>
            <consortium name="Pastoral Greenhouse Gas Research Consortium"/>
            <person name="Kelly W.J."/>
            <person name="Leahy S.C."/>
            <person name="Perry R."/>
            <person name="Li D."/>
            <person name="Altermann E."/>
            <person name="Lambie S.C."/>
            <person name="Attwood G.T."/>
        </authorList>
    </citation>
    <scope>NUCLEOTIDE SEQUENCE [LARGE SCALE GENOMIC DNA]</scope>
    <source>
        <strain evidence="2">BRM9</strain>
    </source>
</reference>
<dbReference type="KEGG" id="mfc:BRM9_0295"/>
<dbReference type="AlphaFoldDB" id="A0A089ZAS0"/>
<evidence type="ECO:0000313" key="2">
    <source>
        <dbReference type="EMBL" id="AIS31122.1"/>
    </source>
</evidence>
<dbReference type="RefSeq" id="WP_048084528.1">
    <property type="nucleotide sequence ID" value="NZ_CP006933.1"/>
</dbReference>
<proteinExistence type="predicted"/>
<keyword evidence="1" id="KW-0472">Membrane</keyword>
<evidence type="ECO:0000313" key="5">
    <source>
        <dbReference type="Proteomes" id="UP000062768"/>
    </source>
</evidence>
<dbReference type="EMBL" id="CP006933">
    <property type="protein sequence ID" value="AIS31122.1"/>
    <property type="molecule type" value="Genomic_DNA"/>
</dbReference>
<keyword evidence="1" id="KW-0812">Transmembrane</keyword>
<feature type="transmembrane region" description="Helical" evidence="1">
    <location>
        <begin position="85"/>
        <end position="102"/>
    </location>
</feature>
<feature type="transmembrane region" description="Helical" evidence="1">
    <location>
        <begin position="6"/>
        <end position="28"/>
    </location>
</feature>
<feature type="transmembrane region" description="Helical" evidence="1">
    <location>
        <begin position="49"/>
        <end position="73"/>
    </location>
</feature>
<dbReference type="Proteomes" id="UP000029661">
    <property type="component" value="Chromosome"/>
</dbReference>
<evidence type="ECO:0000313" key="4">
    <source>
        <dbReference type="Proteomes" id="UP000029661"/>
    </source>
</evidence>
<reference evidence="3" key="2">
    <citation type="submission" date="2014-09" db="EMBL/GenBank/DDBJ databases">
        <authorList>
            <person name="Bishop-Lilly K.A."/>
            <person name="Broomall S.M."/>
            <person name="Chain P.S."/>
            <person name="Chertkov O."/>
            <person name="Coyne S.R."/>
            <person name="Daligault H.E."/>
            <person name="Davenport K.W."/>
            <person name="Erkkila T."/>
            <person name="Frey K.G."/>
            <person name="Gibbons H.S."/>
            <person name="Gu W."/>
            <person name="Jaissle J."/>
            <person name="Johnson S.L."/>
            <person name="Koroleva G.I."/>
            <person name="Ladner J.T."/>
            <person name="Lo C.-C."/>
            <person name="Minogue T.D."/>
            <person name="Munk C."/>
            <person name="Palacios G.F."/>
            <person name="Redden C.L."/>
            <person name="Rosenzweig C.N."/>
            <person name="Scholz M.B."/>
            <person name="Teshima H."/>
            <person name="Xu Y."/>
        </authorList>
    </citation>
    <scope>NUCLEOTIDE SEQUENCE</scope>
    <source>
        <strain evidence="3">Mb9</strain>
    </source>
</reference>
<evidence type="ECO:0000256" key="1">
    <source>
        <dbReference type="SAM" id="Phobius"/>
    </source>
</evidence>
<dbReference type="OrthoDB" id="375184at2157"/>
<protein>
    <submittedName>
        <fullName evidence="3">Putative membrane protein</fullName>
    </submittedName>
</protein>
<name>A0A089ZAS0_METFO</name>
<gene>
    <name evidence="2" type="ORF">BRM9_0295</name>
    <name evidence="3" type="ORF">MB9_2097</name>
</gene>
<organism evidence="2 4">
    <name type="scientific">Methanobacterium formicicum</name>
    <dbReference type="NCBI Taxonomy" id="2162"/>
    <lineage>
        <taxon>Archaea</taxon>
        <taxon>Methanobacteriati</taxon>
        <taxon>Methanobacteriota</taxon>
        <taxon>Methanomada group</taxon>
        <taxon>Methanobacteria</taxon>
        <taxon>Methanobacteriales</taxon>
        <taxon>Methanobacteriaceae</taxon>
        <taxon>Methanobacterium</taxon>
    </lineage>
</organism>
<accession>A0A089ZAS0</accession>
<dbReference type="PATRIC" id="fig|2162.10.peg.2169"/>
<evidence type="ECO:0000313" key="3">
    <source>
        <dbReference type="EMBL" id="CEL25716.1"/>
    </source>
</evidence>
<feature type="transmembrane region" description="Helical" evidence="1">
    <location>
        <begin position="123"/>
        <end position="141"/>
    </location>
</feature>